<dbReference type="GO" id="GO:0016758">
    <property type="term" value="F:hexosyltransferase activity"/>
    <property type="evidence" value="ECO:0007669"/>
    <property type="project" value="UniProtKB-ARBA"/>
</dbReference>
<dbReference type="AlphaFoldDB" id="A0A346NT92"/>
<dbReference type="Gene3D" id="3.90.550.10">
    <property type="entry name" value="Spore Coat Polysaccharide Biosynthesis Protein SpsA, Chain A"/>
    <property type="match status" value="1"/>
</dbReference>
<evidence type="ECO:0000259" key="1">
    <source>
        <dbReference type="Pfam" id="PF00535"/>
    </source>
</evidence>
<dbReference type="Pfam" id="PF00535">
    <property type="entry name" value="Glycos_transf_2"/>
    <property type="match status" value="1"/>
</dbReference>
<dbReference type="EMBL" id="MF687359">
    <property type="protein sequence ID" value="AXR70485.1"/>
    <property type="molecule type" value="Genomic_DNA"/>
</dbReference>
<proteinExistence type="predicted"/>
<name>A0A346NT92_KLEAE</name>
<evidence type="ECO:0000313" key="2">
    <source>
        <dbReference type="EMBL" id="AXR70485.1"/>
    </source>
</evidence>
<dbReference type="PANTHER" id="PTHR22916:SF3">
    <property type="entry name" value="UDP-GLCNAC:BETAGAL BETA-1,3-N-ACETYLGLUCOSAMINYLTRANSFERASE-LIKE PROTEIN 1"/>
    <property type="match status" value="1"/>
</dbReference>
<organism evidence="2">
    <name type="scientific">Klebsiella aerogenes</name>
    <name type="common">Enterobacter aerogenes</name>
    <dbReference type="NCBI Taxonomy" id="548"/>
    <lineage>
        <taxon>Bacteria</taxon>
        <taxon>Pseudomonadati</taxon>
        <taxon>Pseudomonadota</taxon>
        <taxon>Gammaproteobacteria</taxon>
        <taxon>Enterobacterales</taxon>
        <taxon>Enterobacteriaceae</taxon>
        <taxon>Klebsiella/Raoultella group</taxon>
        <taxon>Klebsiella</taxon>
    </lineage>
</organism>
<reference evidence="2" key="1">
    <citation type="journal article" date="2018" name="Front. Microbiol.">
        <title>Establishment of a Molecular Serotyping Scheme and a Multiplexed Luminex-Based Array for Enterobacter aerogenes.</title>
        <authorList>
            <person name="Guo X."/>
            <person name="Wang M."/>
            <person name="Wang L."/>
            <person name="Wang Y."/>
            <person name="Chen T."/>
            <person name="Wu P."/>
            <person name="Chen M."/>
            <person name="Liu B."/>
            <person name="Feng L."/>
        </authorList>
    </citation>
    <scope>NUCLEOTIDE SEQUENCE</scope>
    <source>
        <strain evidence="2">G5319</strain>
    </source>
</reference>
<dbReference type="RefSeq" id="WP_072060200.1">
    <property type="nucleotide sequence ID" value="NZ_CABGWN010000008.1"/>
</dbReference>
<dbReference type="InterPro" id="IPR029044">
    <property type="entry name" value="Nucleotide-diphossugar_trans"/>
</dbReference>
<dbReference type="InterPro" id="IPR001173">
    <property type="entry name" value="Glyco_trans_2-like"/>
</dbReference>
<sequence>MSIEHISGNRIYNASVSVVITCFNDSPVFTRCLESVLNQTVKPQEIIVVDDCSNDSEKIEEIINSYNDNTIIYIRNEVNKNGAFSRNRGMSISTSDYIALLDGDDYWKKNHIKQNLIFLQSKKIDFTYSDVIEIRANGEEKIRKVTDIATLENKNDILFYSPPQTNSFFFKKTVYDFVKFDESLRRHQDFQFLITAINTQNIELAYNNIATSYYCESHRPSAARVDYDSIFRFWDIHSEKFTKLLLNHFLKQQLHSCIVIKKGEGIIDYQKKYGVLNNNDLQNSLYLKLINLIGCTKTISRMVLYFYYHLVYGKLSFNKKFASKLTNQI</sequence>
<keyword evidence="2" id="KW-0808">Transferase</keyword>
<feature type="domain" description="Glycosyltransferase 2-like" evidence="1">
    <location>
        <begin position="17"/>
        <end position="143"/>
    </location>
</feature>
<dbReference type="CDD" id="cd00761">
    <property type="entry name" value="Glyco_tranf_GTA_type"/>
    <property type="match status" value="1"/>
</dbReference>
<accession>A0A346NT92</accession>
<dbReference type="SUPFAM" id="SSF53448">
    <property type="entry name" value="Nucleotide-diphospho-sugar transferases"/>
    <property type="match status" value="1"/>
</dbReference>
<dbReference type="PANTHER" id="PTHR22916">
    <property type="entry name" value="GLYCOSYLTRANSFERASE"/>
    <property type="match status" value="1"/>
</dbReference>
<protein>
    <submittedName>
        <fullName evidence="2">UDP-Glc:alpha-D-GlcNAc-diphosphoundecaprenol beta-13-glucosyltransferase WfaP</fullName>
    </submittedName>
</protein>